<dbReference type="InterPro" id="IPR029063">
    <property type="entry name" value="SAM-dependent_MTases_sf"/>
</dbReference>
<accession>A0A382U9N9</accession>
<dbReference type="Gene3D" id="3.40.50.150">
    <property type="entry name" value="Vaccinia Virus protein VP39"/>
    <property type="match status" value="1"/>
</dbReference>
<keyword evidence="2" id="KW-0808">Transferase</keyword>
<dbReference type="CDD" id="cd02440">
    <property type="entry name" value="AdoMet_MTases"/>
    <property type="match status" value="1"/>
</dbReference>
<dbReference type="EMBL" id="UINC01142320">
    <property type="protein sequence ID" value="SVD30585.1"/>
    <property type="molecule type" value="Genomic_DNA"/>
</dbReference>
<dbReference type="PANTHER" id="PTHR43542">
    <property type="entry name" value="METHYLTRANSFERASE"/>
    <property type="match status" value="1"/>
</dbReference>
<protein>
    <recommendedName>
        <fullName evidence="4">16S rRNA (Guanine(966)-N(2))-methyltransferase RsmD</fullName>
    </recommendedName>
</protein>
<keyword evidence="1" id="KW-0489">Methyltransferase</keyword>
<dbReference type="SUPFAM" id="SSF53335">
    <property type="entry name" value="S-adenosyl-L-methionine-dependent methyltransferases"/>
    <property type="match status" value="1"/>
</dbReference>
<dbReference type="AlphaFoldDB" id="A0A382U9N9"/>
<reference evidence="3" key="1">
    <citation type="submission" date="2018-05" db="EMBL/GenBank/DDBJ databases">
        <authorList>
            <person name="Lanie J.A."/>
            <person name="Ng W.-L."/>
            <person name="Kazmierczak K.M."/>
            <person name="Andrzejewski T.M."/>
            <person name="Davidsen T.M."/>
            <person name="Wayne K.J."/>
            <person name="Tettelin H."/>
            <person name="Glass J.I."/>
            <person name="Rusch D."/>
            <person name="Podicherti R."/>
            <person name="Tsui H.-C.T."/>
            <person name="Winkler M.E."/>
        </authorList>
    </citation>
    <scope>NUCLEOTIDE SEQUENCE</scope>
</reference>
<evidence type="ECO:0000256" key="1">
    <source>
        <dbReference type="ARBA" id="ARBA00022603"/>
    </source>
</evidence>
<dbReference type="Pfam" id="PF03602">
    <property type="entry name" value="Cons_hypoth95"/>
    <property type="match status" value="1"/>
</dbReference>
<dbReference type="PROSITE" id="PS00092">
    <property type="entry name" value="N6_MTASE"/>
    <property type="match status" value="1"/>
</dbReference>
<sequence>MRITGGHWAGRTLVVPSGQGVRPTPDKVRQAIFNSLGDWVRSRKVLELFAGSGTLSLECLSREAATSLCVELSRRHAACLRRNARSLEAPVEIRVQDAFAATRQLAERNEQFDFILADPPYGDKNVDRRSESFAQKLIDDENLPLLLTKAGRLLLGHARRDQLEIPTPWDEIRTLKHGDNWIRILALK</sequence>
<dbReference type="GO" id="GO:0031167">
    <property type="term" value="P:rRNA methylation"/>
    <property type="evidence" value="ECO:0007669"/>
    <property type="project" value="InterPro"/>
</dbReference>
<dbReference type="InterPro" id="IPR002052">
    <property type="entry name" value="DNA_methylase_N6_adenine_CS"/>
</dbReference>
<name>A0A382U9N9_9ZZZZ</name>
<organism evidence="3">
    <name type="scientific">marine metagenome</name>
    <dbReference type="NCBI Taxonomy" id="408172"/>
    <lineage>
        <taxon>unclassified sequences</taxon>
        <taxon>metagenomes</taxon>
        <taxon>ecological metagenomes</taxon>
    </lineage>
</organism>
<gene>
    <name evidence="3" type="ORF">METZ01_LOCUS383439</name>
</gene>
<dbReference type="GO" id="GO:0003676">
    <property type="term" value="F:nucleic acid binding"/>
    <property type="evidence" value="ECO:0007669"/>
    <property type="project" value="InterPro"/>
</dbReference>
<evidence type="ECO:0008006" key="4">
    <source>
        <dbReference type="Google" id="ProtNLM"/>
    </source>
</evidence>
<dbReference type="NCBIfam" id="TIGR00095">
    <property type="entry name" value="16S rRNA (guanine(966)-N(2))-methyltransferase RsmD"/>
    <property type="match status" value="1"/>
</dbReference>
<evidence type="ECO:0000256" key="2">
    <source>
        <dbReference type="ARBA" id="ARBA00022679"/>
    </source>
</evidence>
<proteinExistence type="predicted"/>
<dbReference type="GO" id="GO:0008168">
    <property type="term" value="F:methyltransferase activity"/>
    <property type="evidence" value="ECO:0007669"/>
    <property type="project" value="UniProtKB-KW"/>
</dbReference>
<dbReference type="InterPro" id="IPR004398">
    <property type="entry name" value="RNA_MeTrfase_RsmD"/>
</dbReference>
<dbReference type="PANTHER" id="PTHR43542:SF1">
    <property type="entry name" value="METHYLTRANSFERASE"/>
    <property type="match status" value="1"/>
</dbReference>
<evidence type="ECO:0000313" key="3">
    <source>
        <dbReference type="EMBL" id="SVD30585.1"/>
    </source>
</evidence>